<accession>A0A2M6XVD1</accession>
<evidence type="ECO:0000313" key="1">
    <source>
        <dbReference type="EMBL" id="PIU16608.1"/>
    </source>
</evidence>
<name>A0A2M6XVD1_9BACT</name>
<reference evidence="2" key="1">
    <citation type="submission" date="2017-09" db="EMBL/GenBank/DDBJ databases">
        <title>Depth-based differentiation of microbial function through sediment-hosted aquifers and enrichment of novel symbionts in the deep terrestrial subsurface.</title>
        <authorList>
            <person name="Probst A.J."/>
            <person name="Ladd B."/>
            <person name="Jarett J.K."/>
            <person name="Geller-Mcgrath D.E."/>
            <person name="Sieber C.M.K."/>
            <person name="Emerson J.B."/>
            <person name="Anantharaman K."/>
            <person name="Thomas B.C."/>
            <person name="Malmstrom R."/>
            <person name="Stieglmeier M."/>
            <person name="Klingl A."/>
            <person name="Woyke T."/>
            <person name="Ryan C.M."/>
            <person name="Banfield J.F."/>
        </authorList>
    </citation>
    <scope>NUCLEOTIDE SEQUENCE [LARGE SCALE GENOMIC DNA]</scope>
</reference>
<dbReference type="EMBL" id="PEXQ01000001">
    <property type="protein sequence ID" value="PIU16608.1"/>
    <property type="molecule type" value="Genomic_DNA"/>
</dbReference>
<comment type="caution">
    <text evidence="1">The sequence shown here is derived from an EMBL/GenBank/DDBJ whole genome shotgun (WGS) entry which is preliminary data.</text>
</comment>
<gene>
    <name evidence="1" type="ORF">COT20_00015</name>
</gene>
<protein>
    <submittedName>
        <fullName evidence="1">Uncharacterized protein</fullName>
    </submittedName>
</protein>
<organism evidence="1 2">
    <name type="scientific">bacterium (Candidatus Gribaldobacteria) CG08_land_8_20_14_0_20_39_15</name>
    <dbReference type="NCBI Taxonomy" id="2014273"/>
    <lineage>
        <taxon>Bacteria</taxon>
        <taxon>Candidatus Gribaldobacteria</taxon>
    </lineage>
</organism>
<sequence>MHLGRRFWEEAEPTETKMIREEIVGLAPTKGTLQWTLRAAEKIAVSTARAERKAAAFERSVRNHQRILVANTRADTAEAQLISPI</sequence>
<dbReference type="Proteomes" id="UP000229784">
    <property type="component" value="Unassembled WGS sequence"/>
</dbReference>
<proteinExistence type="predicted"/>
<dbReference type="AlphaFoldDB" id="A0A2M6XVD1"/>
<evidence type="ECO:0000313" key="2">
    <source>
        <dbReference type="Proteomes" id="UP000229784"/>
    </source>
</evidence>